<gene>
    <name evidence="2" type="ORF">Dsin_012114</name>
</gene>
<organism evidence="2 3">
    <name type="scientific">Dipteronia sinensis</name>
    <dbReference type="NCBI Taxonomy" id="43782"/>
    <lineage>
        <taxon>Eukaryota</taxon>
        <taxon>Viridiplantae</taxon>
        <taxon>Streptophyta</taxon>
        <taxon>Embryophyta</taxon>
        <taxon>Tracheophyta</taxon>
        <taxon>Spermatophyta</taxon>
        <taxon>Magnoliopsida</taxon>
        <taxon>eudicotyledons</taxon>
        <taxon>Gunneridae</taxon>
        <taxon>Pentapetalae</taxon>
        <taxon>rosids</taxon>
        <taxon>malvids</taxon>
        <taxon>Sapindales</taxon>
        <taxon>Sapindaceae</taxon>
        <taxon>Hippocastanoideae</taxon>
        <taxon>Acereae</taxon>
        <taxon>Dipteronia</taxon>
    </lineage>
</organism>
<keyword evidence="3" id="KW-1185">Reference proteome</keyword>
<name>A0AAE0AIQ0_9ROSI</name>
<evidence type="ECO:0008006" key="4">
    <source>
        <dbReference type="Google" id="ProtNLM"/>
    </source>
</evidence>
<proteinExistence type="predicted"/>
<evidence type="ECO:0000256" key="1">
    <source>
        <dbReference type="SAM" id="MobiDB-lite"/>
    </source>
</evidence>
<dbReference type="EMBL" id="JANJYJ010000004">
    <property type="protein sequence ID" value="KAK3218144.1"/>
    <property type="molecule type" value="Genomic_DNA"/>
</dbReference>
<dbReference type="PANTHER" id="PTHR31286">
    <property type="entry name" value="GLYCINE-RICH CELL WALL STRUCTURAL PROTEIN 1.8-LIKE"/>
    <property type="match status" value="1"/>
</dbReference>
<feature type="region of interest" description="Disordered" evidence="1">
    <location>
        <begin position="84"/>
        <end position="103"/>
    </location>
</feature>
<dbReference type="Proteomes" id="UP001281410">
    <property type="component" value="Unassembled WGS sequence"/>
</dbReference>
<evidence type="ECO:0000313" key="2">
    <source>
        <dbReference type="EMBL" id="KAK3218144.1"/>
    </source>
</evidence>
<dbReference type="AlphaFoldDB" id="A0AAE0AIQ0"/>
<evidence type="ECO:0000313" key="3">
    <source>
        <dbReference type="Proteomes" id="UP001281410"/>
    </source>
</evidence>
<protein>
    <recommendedName>
        <fullName evidence="4">Zinc knuckle CX2CX4HX4C domain-containing protein</fullName>
    </recommendedName>
</protein>
<sequence>MEVARGVSIPLQLDQFTRDQAYGFYARVLVNIDLTSNQPSFLNVERDDYRGFSVDVIYENLLERCTKCKAFGHESTKCYQNKREIKSDRGRSRSRYPRQTYHPITKNNTTGVTIGIEDKIQDQRCEATNSDFSGYHKRQFVVEE</sequence>
<comment type="caution">
    <text evidence="2">The sequence shown here is derived from an EMBL/GenBank/DDBJ whole genome shotgun (WGS) entry which is preliminary data.</text>
</comment>
<dbReference type="PANTHER" id="PTHR31286:SF60">
    <property type="entry name" value="PROTEIN, PUTATIVE-RELATED"/>
    <property type="match status" value="1"/>
</dbReference>
<accession>A0AAE0AIQ0</accession>
<reference evidence="2" key="1">
    <citation type="journal article" date="2023" name="Plant J.">
        <title>Genome sequences and population genomics provide insights into the demographic history, inbreeding, and mutation load of two 'living fossil' tree species of Dipteronia.</title>
        <authorList>
            <person name="Feng Y."/>
            <person name="Comes H.P."/>
            <person name="Chen J."/>
            <person name="Zhu S."/>
            <person name="Lu R."/>
            <person name="Zhang X."/>
            <person name="Li P."/>
            <person name="Qiu J."/>
            <person name="Olsen K.M."/>
            <person name="Qiu Y."/>
        </authorList>
    </citation>
    <scope>NUCLEOTIDE SEQUENCE</scope>
    <source>
        <strain evidence="2">NBL</strain>
    </source>
</reference>
<dbReference type="InterPro" id="IPR040256">
    <property type="entry name" value="At4g02000-like"/>
</dbReference>